<dbReference type="CDD" id="cd00158">
    <property type="entry name" value="RHOD"/>
    <property type="match status" value="1"/>
</dbReference>
<reference evidence="3 4" key="1">
    <citation type="journal article" date="2023" name="Hortic Res">
        <title>Pangenome of water caltrop reveals structural variations and asymmetric subgenome divergence after allopolyploidization.</title>
        <authorList>
            <person name="Zhang X."/>
            <person name="Chen Y."/>
            <person name="Wang L."/>
            <person name="Yuan Y."/>
            <person name="Fang M."/>
            <person name="Shi L."/>
            <person name="Lu R."/>
            <person name="Comes H.P."/>
            <person name="Ma Y."/>
            <person name="Chen Y."/>
            <person name="Huang G."/>
            <person name="Zhou Y."/>
            <person name="Zheng Z."/>
            <person name="Qiu Y."/>
        </authorList>
    </citation>
    <scope>NUCLEOTIDE SEQUENCE [LARGE SCALE GENOMIC DNA]</scope>
    <source>
        <tissue evidence="3">Roots</tissue>
    </source>
</reference>
<proteinExistence type="predicted"/>
<dbReference type="AlphaFoldDB" id="A0AAN7L854"/>
<protein>
    <recommendedName>
        <fullName evidence="2">Rhodanese domain-containing protein</fullName>
    </recommendedName>
</protein>
<feature type="region of interest" description="Disordered" evidence="1">
    <location>
        <begin position="145"/>
        <end position="174"/>
    </location>
</feature>
<comment type="caution">
    <text evidence="3">The sequence shown here is derived from an EMBL/GenBank/DDBJ whole genome shotgun (WGS) entry which is preliminary data.</text>
</comment>
<organism evidence="3 4">
    <name type="scientific">Trapa incisa</name>
    <dbReference type="NCBI Taxonomy" id="236973"/>
    <lineage>
        <taxon>Eukaryota</taxon>
        <taxon>Viridiplantae</taxon>
        <taxon>Streptophyta</taxon>
        <taxon>Embryophyta</taxon>
        <taxon>Tracheophyta</taxon>
        <taxon>Spermatophyta</taxon>
        <taxon>Magnoliopsida</taxon>
        <taxon>eudicotyledons</taxon>
        <taxon>Gunneridae</taxon>
        <taxon>Pentapetalae</taxon>
        <taxon>rosids</taxon>
        <taxon>malvids</taxon>
        <taxon>Myrtales</taxon>
        <taxon>Lythraceae</taxon>
        <taxon>Trapa</taxon>
    </lineage>
</organism>
<dbReference type="EMBL" id="JAXIOK010000002">
    <property type="protein sequence ID" value="KAK4778103.1"/>
    <property type="molecule type" value="Genomic_DNA"/>
</dbReference>
<dbReference type="Gene3D" id="3.40.250.10">
    <property type="entry name" value="Rhodanese-like domain"/>
    <property type="match status" value="1"/>
</dbReference>
<dbReference type="PROSITE" id="PS50206">
    <property type="entry name" value="RHODANESE_3"/>
    <property type="match status" value="1"/>
</dbReference>
<evidence type="ECO:0000259" key="2">
    <source>
        <dbReference type="PROSITE" id="PS50206"/>
    </source>
</evidence>
<dbReference type="SUPFAM" id="SSF52821">
    <property type="entry name" value="Rhodanese/Cell cycle control phosphatase"/>
    <property type="match status" value="1"/>
</dbReference>
<dbReference type="Pfam" id="PF00581">
    <property type="entry name" value="Rhodanese"/>
    <property type="match status" value="1"/>
</dbReference>
<dbReference type="InterPro" id="IPR036873">
    <property type="entry name" value="Rhodanese-like_dom_sf"/>
</dbReference>
<name>A0AAN7L854_9MYRT</name>
<sequence length="174" mass="19364">MGSLGSPVYGVDTIDVLAAKDLVASGHYYLDVRTEEEFKNGFPDVGKVINIPYLFITPEGRVKNPLFLEQVSHAYSVEDKIVVGCRSGVRSLDAGLDLVRAGYKHIVNMGGGHLEWMKLHLPVKKPLIDHEEELGEMIVPAQKERAEDNNEMKNKIELPLEKPKPTCEVEAQVN</sequence>
<dbReference type="PANTHER" id="PTHR44542:SF12">
    <property type="entry name" value="THIOSULFATE SULFURTRANSFERASE 18"/>
    <property type="match status" value="1"/>
</dbReference>
<dbReference type="SMART" id="SM00450">
    <property type="entry name" value="RHOD"/>
    <property type="match status" value="1"/>
</dbReference>
<dbReference type="Proteomes" id="UP001345219">
    <property type="component" value="Chromosome 14"/>
</dbReference>
<evidence type="ECO:0000313" key="3">
    <source>
        <dbReference type="EMBL" id="KAK4778103.1"/>
    </source>
</evidence>
<evidence type="ECO:0000256" key="1">
    <source>
        <dbReference type="SAM" id="MobiDB-lite"/>
    </source>
</evidence>
<gene>
    <name evidence="3" type="ORF">SAY87_018290</name>
</gene>
<dbReference type="PANTHER" id="PTHR44542">
    <property type="entry name" value="THIOSULFATE SULFURTRANSFERASE 18"/>
    <property type="match status" value="1"/>
</dbReference>
<dbReference type="InterPro" id="IPR001763">
    <property type="entry name" value="Rhodanese-like_dom"/>
</dbReference>
<feature type="compositionally biased region" description="Basic and acidic residues" evidence="1">
    <location>
        <begin position="145"/>
        <end position="167"/>
    </location>
</feature>
<dbReference type="GO" id="GO:0003824">
    <property type="term" value="F:catalytic activity"/>
    <property type="evidence" value="ECO:0007669"/>
    <property type="project" value="InterPro"/>
</dbReference>
<accession>A0AAN7L854</accession>
<evidence type="ECO:0000313" key="4">
    <source>
        <dbReference type="Proteomes" id="UP001345219"/>
    </source>
</evidence>
<keyword evidence="4" id="KW-1185">Reference proteome</keyword>
<dbReference type="InterPro" id="IPR044684">
    <property type="entry name" value="STR17/STR18/HARC1-like"/>
</dbReference>
<feature type="domain" description="Rhodanese" evidence="2">
    <location>
        <begin position="23"/>
        <end position="125"/>
    </location>
</feature>